<dbReference type="InterPro" id="IPR001731">
    <property type="entry name" value="ALAD"/>
</dbReference>
<name>A8CBG3_TOXGO</name>
<dbReference type="VEuPathDB" id="ToxoDB:TGP89_253900B"/>
<dbReference type="VEuPathDB" id="ToxoDB:TGFOU_253900A"/>
<dbReference type="VEuPathDB" id="ToxoDB:TGMAS_253900B"/>
<dbReference type="PANTHER" id="PTHR11458:SF0">
    <property type="entry name" value="DELTA-AMINOLEVULINIC ACID DEHYDRATASE"/>
    <property type="match status" value="1"/>
</dbReference>
<dbReference type="VEuPathDB" id="ToxoDB:TGCOUG_253900C"/>
<dbReference type="NCBIfam" id="NF006762">
    <property type="entry name" value="PRK09283.1"/>
    <property type="match status" value="1"/>
</dbReference>
<comment type="similarity">
    <text evidence="2 11">Belongs to the ALAD family.</text>
</comment>
<evidence type="ECO:0000256" key="4">
    <source>
        <dbReference type="ARBA" id="ARBA00020771"/>
    </source>
</evidence>
<comment type="subunit">
    <text evidence="10">Homooctamer.</text>
</comment>
<dbReference type="SMART" id="SM01004">
    <property type="entry name" value="ALAD"/>
    <property type="match status" value="1"/>
</dbReference>
<dbReference type="VEuPathDB" id="ToxoDB:TGPRC2_253900B"/>
<dbReference type="VEuPathDB" id="ToxoDB:TGARI_253900B"/>
<dbReference type="VEuPathDB" id="ToxoDB:TGCAST_389090"/>
<keyword evidence="6 10" id="KW-0456">Lyase</keyword>
<keyword evidence="5" id="KW-0350">Heme biosynthesis</keyword>
<dbReference type="FunFam" id="3.20.20.70:FF:000019">
    <property type="entry name" value="Delta-aminolevulinic acid dehydratase"/>
    <property type="match status" value="1"/>
</dbReference>
<evidence type="ECO:0000256" key="8">
    <source>
        <dbReference type="ARBA" id="ARBA00025628"/>
    </source>
</evidence>
<dbReference type="VEuPathDB" id="ToxoDB:TGP89_253900A"/>
<evidence type="ECO:0000256" key="10">
    <source>
        <dbReference type="RuleBase" id="RU000515"/>
    </source>
</evidence>
<gene>
    <name evidence="13" type="primary">HemB</name>
</gene>
<comment type="pathway">
    <text evidence="1">Porphyrin-containing compound metabolism; protoporphyrin-IX biosynthesis; coproporphyrinogen-III from 5-aminolevulinate: step 1/4.</text>
</comment>
<dbReference type="VEuPathDB" id="ToxoDB:TGCOUG_253900A"/>
<evidence type="ECO:0000313" key="13">
    <source>
        <dbReference type="EMBL" id="AAZ08385.1"/>
    </source>
</evidence>
<dbReference type="VEuPathDB" id="ToxoDB:TGGT1_253900"/>
<accession>A8CBG3</accession>
<proteinExistence type="evidence at transcript level"/>
<dbReference type="VEuPathDB" id="ToxoDB:TGFOU_253900C"/>
<dbReference type="Pfam" id="PF00490">
    <property type="entry name" value="ALAD"/>
    <property type="match status" value="1"/>
</dbReference>
<dbReference type="VEuPathDB" id="ToxoDB:TGVAND_253900A"/>
<evidence type="ECO:0000256" key="11">
    <source>
        <dbReference type="RuleBase" id="RU004161"/>
    </source>
</evidence>
<dbReference type="VEuPathDB" id="ToxoDB:TGARI_253900A"/>
<dbReference type="GO" id="GO:0004655">
    <property type="term" value="F:porphobilinogen synthase activity"/>
    <property type="evidence" value="ECO:0007669"/>
    <property type="project" value="UniProtKB-EC"/>
</dbReference>
<comment type="function">
    <text evidence="8">Catalyzes an early step in the biosynthesis of tetrapyrroles. Binds two molecules of 5-aminolevulinate per subunit, each at a distinct site, and catalyzes their condensation to form porphobilinogen.</text>
</comment>
<evidence type="ECO:0000256" key="3">
    <source>
        <dbReference type="ARBA" id="ARBA00012053"/>
    </source>
</evidence>
<evidence type="ECO:0000256" key="9">
    <source>
        <dbReference type="ARBA" id="ARBA00047651"/>
    </source>
</evidence>
<dbReference type="EC" id="4.2.1.24" evidence="3 10"/>
<evidence type="ECO:0000256" key="7">
    <source>
        <dbReference type="ARBA" id="ARBA00023244"/>
    </source>
</evidence>
<evidence type="ECO:0000256" key="2">
    <source>
        <dbReference type="ARBA" id="ARBA00008055"/>
    </source>
</evidence>
<dbReference type="AlphaFoldDB" id="A8CBG3"/>
<comment type="catalytic activity">
    <reaction evidence="9 10">
        <text>2 5-aminolevulinate = porphobilinogen + 2 H2O + H(+)</text>
        <dbReference type="Rhea" id="RHEA:24064"/>
        <dbReference type="ChEBI" id="CHEBI:15377"/>
        <dbReference type="ChEBI" id="CHEBI:15378"/>
        <dbReference type="ChEBI" id="CHEBI:58126"/>
        <dbReference type="ChEBI" id="CHEBI:356416"/>
        <dbReference type="EC" id="4.2.1.24"/>
    </reaction>
</comment>
<dbReference type="VEuPathDB" id="ToxoDB:TGDOM2_253900"/>
<evidence type="ECO:0000256" key="12">
    <source>
        <dbReference type="SAM" id="MobiDB-lite"/>
    </source>
</evidence>
<dbReference type="VEuPathDB" id="ToxoDB:TGVEG_253900"/>
<dbReference type="VEuPathDB" id="ToxoDB:TGFOU_253900B"/>
<dbReference type="VEuPathDB" id="ToxoDB:TGVAND_253900B"/>
<feature type="compositionally biased region" description="Acidic residues" evidence="12">
    <location>
        <begin position="298"/>
        <end position="336"/>
    </location>
</feature>
<dbReference type="VEuPathDB" id="ToxoDB:TGPRC2_253900C"/>
<dbReference type="VEuPathDB" id="ToxoDB:TGPRC2_253900A"/>
<dbReference type="VEuPathDB" id="ToxoDB:TGRH88_004450"/>
<dbReference type="GO" id="GO:0008270">
    <property type="term" value="F:zinc ion binding"/>
    <property type="evidence" value="ECO:0007669"/>
    <property type="project" value="TreeGrafter"/>
</dbReference>
<sequence length="693" mass="75389">MSFFLLFFLPPQEFRVHVCPPSGPVCLSDHFSFSKMRPLSLFFRLSFLLFVLLFPSPSVDALLQSSSVAGSFPTPASVASSGRSVSPHNALYVHSRTEATAGLPSGASLAITLNGESEEPRRNGARRKGSKSLGFLVAPPLSRSCTTEQAGELFSGGAKVRGLNVQVTASPVGRELASSLRSRASEPEIRQLAASPIFGAPKPFSSCPCSSSSRSSCAAHPSALLPEVCSFVSRRGARRNLGAQRGRGPGARGQRLGAAAGPTPVGKGTPGGAKGQFRGGMSAQKGAMHQEPLRGRLEEDEEEEDEFEDDEFDDEDEGEDEGEDEEYDEDDDEDYDPMTPRGPLDNNNYGEVWLPIQARPRRNRKNRAVRQLVQENLVKPSSLIYPLFVHDEETSVPIPSMPGQSRLSMEDLLKEVGEARSYGIKAFMLFPKVDDELKSVMAEESYNPDGLLPRAIMALKEAFPDVLLLADVALDPYSSMGHDGVVDEQSGKIVNDLTVHQLCKQAITLARAGADMVCPSDMMDGRVSAIRESLDMEGCTDTSILAYSCKYASSFYGPFRDALDSHMVGGTDKKTYQMDPSNSREAEREAEADASEGADMLMVKPGLPYLDVLAKIREKSKLPMVAYHVSGEYAMLKAAAEKGYISEKDTVLEVLKSFRRAGADAVATYYAKEAAKWMVEDMKGTQKFTEPCY</sequence>
<dbReference type="Gene3D" id="3.20.20.70">
    <property type="entry name" value="Aldolase class I"/>
    <property type="match status" value="1"/>
</dbReference>
<feature type="compositionally biased region" description="Gly residues" evidence="12">
    <location>
        <begin position="268"/>
        <end position="278"/>
    </location>
</feature>
<feature type="region of interest" description="Disordered" evidence="12">
    <location>
        <begin position="240"/>
        <end position="347"/>
    </location>
</feature>
<evidence type="ECO:0000256" key="1">
    <source>
        <dbReference type="ARBA" id="ARBA00004694"/>
    </source>
</evidence>
<dbReference type="VEuPathDB" id="ToxoDB:TGMAS_253900A"/>
<dbReference type="EMBL" id="DQ029339">
    <property type="protein sequence ID" value="AAZ08385.1"/>
    <property type="molecule type" value="mRNA"/>
</dbReference>
<organism evidence="13">
    <name type="scientific">Toxoplasma gondii</name>
    <dbReference type="NCBI Taxonomy" id="5811"/>
    <lineage>
        <taxon>Eukaryota</taxon>
        <taxon>Sar</taxon>
        <taxon>Alveolata</taxon>
        <taxon>Apicomplexa</taxon>
        <taxon>Conoidasida</taxon>
        <taxon>Coccidia</taxon>
        <taxon>Eucoccidiorida</taxon>
        <taxon>Eimeriorina</taxon>
        <taxon>Sarcocystidae</taxon>
        <taxon>Toxoplasma</taxon>
    </lineage>
</organism>
<feature type="compositionally biased region" description="Low complexity" evidence="12">
    <location>
        <begin position="252"/>
        <end position="267"/>
    </location>
</feature>
<dbReference type="InterPro" id="IPR013785">
    <property type="entry name" value="Aldolase_TIM"/>
</dbReference>
<feature type="compositionally biased region" description="Basic and acidic residues" evidence="12">
    <location>
        <begin position="573"/>
        <end position="591"/>
    </location>
</feature>
<dbReference type="GO" id="GO:0005829">
    <property type="term" value="C:cytosol"/>
    <property type="evidence" value="ECO:0007669"/>
    <property type="project" value="TreeGrafter"/>
</dbReference>
<dbReference type="VEuPathDB" id="ToxoDB:TGME49_500302"/>
<evidence type="ECO:0000256" key="6">
    <source>
        <dbReference type="ARBA" id="ARBA00023239"/>
    </source>
</evidence>
<dbReference type="PROSITE" id="PS00169">
    <property type="entry name" value="D_ALA_DEHYDRATASE"/>
    <property type="match status" value="1"/>
</dbReference>
<dbReference type="InterPro" id="IPR030656">
    <property type="entry name" value="ALAD_AS"/>
</dbReference>
<reference evidence="13" key="1">
    <citation type="submission" date="2007-10" db="EMBL/GenBank/DDBJ databases">
        <authorList>
            <person name="Wu B."/>
            <person name="Fraunholz M.J."/>
            <person name="Roos D.S."/>
        </authorList>
    </citation>
    <scope>NUCLEOTIDE SEQUENCE</scope>
</reference>
<dbReference type="SUPFAM" id="SSF51569">
    <property type="entry name" value="Aldolase"/>
    <property type="match status" value="1"/>
</dbReference>
<dbReference type="VEuPathDB" id="ToxoDB:TGRUB_253900B"/>
<dbReference type="PRINTS" id="PR00144">
    <property type="entry name" value="DALDHYDRTASE"/>
</dbReference>
<dbReference type="GO" id="GO:0006782">
    <property type="term" value="P:protoporphyrinogen IX biosynthetic process"/>
    <property type="evidence" value="ECO:0007669"/>
    <property type="project" value="UniProtKB-UniPathway"/>
</dbReference>
<dbReference type="PANTHER" id="PTHR11458">
    <property type="entry name" value="DELTA-AMINOLEVULINIC ACID DEHYDRATASE"/>
    <property type="match status" value="1"/>
</dbReference>
<feature type="region of interest" description="Disordered" evidence="12">
    <location>
        <begin position="573"/>
        <end position="595"/>
    </location>
</feature>
<dbReference type="VEuPathDB" id="ToxoDB:TGCOUG_253900B"/>
<protein>
    <recommendedName>
        <fullName evidence="4 10">Delta-aminolevulinic acid dehydratase</fullName>
        <ecNumber evidence="3 10">4.2.1.24</ecNumber>
    </recommendedName>
</protein>
<dbReference type="VEuPathDB" id="ToxoDB:TGRUB_253900A"/>
<dbReference type="UniPathway" id="UPA00251">
    <property type="reaction ID" value="UER00318"/>
</dbReference>
<evidence type="ECO:0000256" key="5">
    <source>
        <dbReference type="ARBA" id="ARBA00023133"/>
    </source>
</evidence>
<keyword evidence="7 10" id="KW-0627">Porphyrin biosynthesis</keyword>